<name>A0A1B9NAF7_9MICO</name>
<sequence length="405" mass="42203">MNRKVTALAALGGLTLVLAGCGGGDGGGGSDEGLTILFGSSGDAETNALQTAVDAWSEDSGIDVEVIPASDLNQELAQGYAGDTPPDLFYMSWDQFQTYASDDYLEPYAEDLPNADDFYPALVDAFSYDGQFFCAPKDFSTLGLVINTQLWEAAGLTDADIPTTWEQLQSAAERLTSDGVAGLSMGAEYQRVGAFMAQAGGGLMDGDTVTADAPENVEALTYLQGLLNAGTMQWPADLGAGWAGEAFGQGKAAMVVEGPWISGALETDFPDVSYRVVELPAGPGGKGTFTFSNCWGIPEGSETADDAIDLVEFLTSDEQQLAFSDAFGVIPSTESAAATYAETYPENEAFVAGAEYATNPVSFPGAADVVTEFNNGVTTLASADPAEFLAGIQTQLQTAYDAAQE</sequence>
<protein>
    <submittedName>
        <fullName evidence="4">Sugar ABC transporter substrate-binding protein</fullName>
    </submittedName>
</protein>
<organism evidence="4 5">
    <name type="scientific">Microbacterium sediminis</name>
    <dbReference type="NCBI Taxonomy" id="904291"/>
    <lineage>
        <taxon>Bacteria</taxon>
        <taxon>Bacillati</taxon>
        <taxon>Actinomycetota</taxon>
        <taxon>Actinomycetes</taxon>
        <taxon>Micrococcales</taxon>
        <taxon>Microbacteriaceae</taxon>
        <taxon>Microbacterium</taxon>
    </lineage>
</organism>
<proteinExistence type="inferred from homology"/>
<keyword evidence="2" id="KW-0813">Transport</keyword>
<dbReference type="Gene3D" id="3.40.190.10">
    <property type="entry name" value="Periplasmic binding protein-like II"/>
    <property type="match status" value="1"/>
</dbReference>
<accession>A0A1B9NAF7</accession>
<evidence type="ECO:0000256" key="2">
    <source>
        <dbReference type="ARBA" id="ARBA00022448"/>
    </source>
</evidence>
<evidence type="ECO:0000256" key="3">
    <source>
        <dbReference type="ARBA" id="ARBA00022729"/>
    </source>
</evidence>
<dbReference type="STRING" id="904291.A7J15_07470"/>
<dbReference type="GO" id="GO:1901982">
    <property type="term" value="F:maltose binding"/>
    <property type="evidence" value="ECO:0007669"/>
    <property type="project" value="TreeGrafter"/>
</dbReference>
<dbReference type="GO" id="GO:0015768">
    <property type="term" value="P:maltose transport"/>
    <property type="evidence" value="ECO:0007669"/>
    <property type="project" value="TreeGrafter"/>
</dbReference>
<evidence type="ECO:0000256" key="1">
    <source>
        <dbReference type="ARBA" id="ARBA00008520"/>
    </source>
</evidence>
<dbReference type="Pfam" id="PF13416">
    <property type="entry name" value="SBP_bac_8"/>
    <property type="match status" value="1"/>
</dbReference>
<dbReference type="PROSITE" id="PS51257">
    <property type="entry name" value="PROKAR_LIPOPROTEIN"/>
    <property type="match status" value="1"/>
</dbReference>
<keyword evidence="3" id="KW-0732">Signal</keyword>
<gene>
    <name evidence="4" type="ORF">A7J15_07470</name>
</gene>
<dbReference type="EMBL" id="LXMD01000024">
    <property type="protein sequence ID" value="OCG73514.1"/>
    <property type="molecule type" value="Genomic_DNA"/>
</dbReference>
<dbReference type="OrthoDB" id="366726at2"/>
<keyword evidence="5" id="KW-1185">Reference proteome</keyword>
<dbReference type="Proteomes" id="UP000093355">
    <property type="component" value="Unassembled WGS sequence"/>
</dbReference>
<dbReference type="AlphaFoldDB" id="A0A1B9NAF7"/>
<dbReference type="PANTHER" id="PTHR30061:SF50">
    <property type="entry name" value="MALTOSE_MALTODEXTRIN-BINDING PERIPLASMIC PROTEIN"/>
    <property type="match status" value="1"/>
</dbReference>
<dbReference type="PANTHER" id="PTHR30061">
    <property type="entry name" value="MALTOSE-BINDING PERIPLASMIC PROTEIN"/>
    <property type="match status" value="1"/>
</dbReference>
<dbReference type="SUPFAM" id="SSF53850">
    <property type="entry name" value="Periplasmic binding protein-like II"/>
    <property type="match status" value="1"/>
</dbReference>
<comment type="similarity">
    <text evidence="1">Belongs to the bacterial solute-binding protein 1 family.</text>
</comment>
<reference evidence="4 5" key="1">
    <citation type="submission" date="2016-05" db="EMBL/GenBank/DDBJ databases">
        <authorList>
            <person name="Lavstsen T."/>
            <person name="Jespersen J.S."/>
        </authorList>
    </citation>
    <scope>NUCLEOTIDE SEQUENCE [LARGE SCALE GENOMIC DNA]</scope>
    <source>
        <strain evidence="4 5">YLB-01</strain>
    </source>
</reference>
<evidence type="ECO:0000313" key="4">
    <source>
        <dbReference type="EMBL" id="OCG73514.1"/>
    </source>
</evidence>
<dbReference type="InterPro" id="IPR006059">
    <property type="entry name" value="SBP"/>
</dbReference>
<comment type="caution">
    <text evidence="4">The sequence shown here is derived from an EMBL/GenBank/DDBJ whole genome shotgun (WGS) entry which is preliminary data.</text>
</comment>
<dbReference type="GO" id="GO:0055052">
    <property type="term" value="C:ATP-binding cassette (ABC) transporter complex, substrate-binding subunit-containing"/>
    <property type="evidence" value="ECO:0007669"/>
    <property type="project" value="TreeGrafter"/>
</dbReference>
<evidence type="ECO:0000313" key="5">
    <source>
        <dbReference type="Proteomes" id="UP000093355"/>
    </source>
</evidence>
<dbReference type="GO" id="GO:0042956">
    <property type="term" value="P:maltodextrin transmembrane transport"/>
    <property type="evidence" value="ECO:0007669"/>
    <property type="project" value="TreeGrafter"/>
</dbReference>